<reference evidence="3" key="1">
    <citation type="journal article" date="2011" name="Genome Biol. Evol.">
        <title>Integration of the genetic map and genome assembly of fugu facilitates insights into distinct features of genome evolution in teleosts and mammals.</title>
        <authorList>
            <person name="Kai W."/>
            <person name="Kikuchi K."/>
            <person name="Tohari S."/>
            <person name="Chew A.K."/>
            <person name="Tay A."/>
            <person name="Fujiwara A."/>
            <person name="Hosoya S."/>
            <person name="Suetake H."/>
            <person name="Naruse K."/>
            <person name="Brenner S."/>
            <person name="Suzuki Y."/>
            <person name="Venkatesh B."/>
        </authorList>
    </citation>
    <scope>NUCLEOTIDE SEQUENCE [LARGE SCALE GENOMIC DNA]</scope>
</reference>
<dbReference type="KEGG" id="tru:105418253"/>
<organism evidence="3 4">
    <name type="scientific">Takifugu rubripes</name>
    <name type="common">Japanese pufferfish</name>
    <name type="synonym">Fugu rubripes</name>
    <dbReference type="NCBI Taxonomy" id="31033"/>
    <lineage>
        <taxon>Eukaryota</taxon>
        <taxon>Metazoa</taxon>
        <taxon>Chordata</taxon>
        <taxon>Craniata</taxon>
        <taxon>Vertebrata</taxon>
        <taxon>Euteleostomi</taxon>
        <taxon>Actinopterygii</taxon>
        <taxon>Neopterygii</taxon>
        <taxon>Teleostei</taxon>
        <taxon>Neoteleostei</taxon>
        <taxon>Acanthomorphata</taxon>
        <taxon>Eupercaria</taxon>
        <taxon>Tetraodontiformes</taxon>
        <taxon>Tetradontoidea</taxon>
        <taxon>Tetraodontidae</taxon>
        <taxon>Takifugu</taxon>
    </lineage>
</organism>
<gene>
    <name evidence="3" type="primary">LOC105418253</name>
</gene>
<dbReference type="RefSeq" id="XP_011615538.1">
    <property type="nucleotide sequence ID" value="XM_011617236.2"/>
</dbReference>
<dbReference type="GeneTree" id="ENSGT00940000176980"/>
<feature type="region of interest" description="Disordered" evidence="1">
    <location>
        <begin position="99"/>
        <end position="129"/>
    </location>
</feature>
<protein>
    <submittedName>
        <fullName evidence="3">Uncharacterized LOC105418253</fullName>
    </submittedName>
</protein>
<evidence type="ECO:0000313" key="3">
    <source>
        <dbReference type="Ensembl" id="ENSTRUP00000088088.1"/>
    </source>
</evidence>
<dbReference type="AlphaFoldDB" id="A0A674PQX9"/>
<reference evidence="3" key="2">
    <citation type="submission" date="2025-08" db="UniProtKB">
        <authorList>
            <consortium name="Ensembl"/>
        </authorList>
    </citation>
    <scope>IDENTIFICATION</scope>
</reference>
<evidence type="ECO:0000313" key="4">
    <source>
        <dbReference type="Proteomes" id="UP000005226"/>
    </source>
</evidence>
<accession>A0A674PQX9</accession>
<dbReference type="OMA" id="ALWFIIY"/>
<feature type="transmembrane region" description="Helical" evidence="2">
    <location>
        <begin position="69"/>
        <end position="91"/>
    </location>
</feature>
<sequence length="200" mass="21818">MSNKNCSEGSQWDNLVNACIQSGLVNKVRSGTETRPEHVTSEVLLVAEVQLRSMAHTPRVDPGLPLSPALWIFVVLATLGSILALVLWFIIYRQRMSANSNPENSKREQEPLQKTDAGSMSHSLPSGGNSHPSLCPFHLRLETQSTLQWVEDISPNRASTKHAESEESSGLPSCSTVREHRIPLPATELGGTALVTTKTV</sequence>
<dbReference type="InParanoid" id="A0A674PQX9"/>
<dbReference type="GeneID" id="105418253"/>
<reference evidence="3" key="3">
    <citation type="submission" date="2025-09" db="UniProtKB">
        <authorList>
            <consortium name="Ensembl"/>
        </authorList>
    </citation>
    <scope>IDENTIFICATION</scope>
</reference>
<keyword evidence="4" id="KW-1185">Reference proteome</keyword>
<name>A0A674PQX9_TAKRU</name>
<evidence type="ECO:0000256" key="2">
    <source>
        <dbReference type="SAM" id="Phobius"/>
    </source>
</evidence>
<feature type="compositionally biased region" description="Polar residues" evidence="1">
    <location>
        <begin position="116"/>
        <end position="129"/>
    </location>
</feature>
<keyword evidence="2" id="KW-1133">Transmembrane helix</keyword>
<dbReference type="Proteomes" id="UP000005226">
    <property type="component" value="Unplaced"/>
</dbReference>
<evidence type="ECO:0000256" key="1">
    <source>
        <dbReference type="SAM" id="MobiDB-lite"/>
    </source>
</evidence>
<dbReference type="Ensembl" id="ENSTRUT00000086911.1">
    <property type="protein sequence ID" value="ENSTRUP00000088088.1"/>
    <property type="gene ID" value="ENSTRUG00000028329.1"/>
</dbReference>
<dbReference type="OrthoDB" id="9392810at2759"/>
<feature type="region of interest" description="Disordered" evidence="1">
    <location>
        <begin position="156"/>
        <end position="176"/>
    </location>
</feature>
<proteinExistence type="predicted"/>
<feature type="compositionally biased region" description="Basic and acidic residues" evidence="1">
    <location>
        <begin position="104"/>
        <end position="113"/>
    </location>
</feature>
<keyword evidence="2" id="KW-0472">Membrane</keyword>
<keyword evidence="2" id="KW-0812">Transmembrane</keyword>